<dbReference type="SUPFAM" id="SSF52777">
    <property type="entry name" value="CoA-dependent acyltransferases"/>
    <property type="match status" value="1"/>
</dbReference>
<name>M1ZNX6_CLOBO</name>
<reference evidence="2 3" key="2">
    <citation type="submission" date="2013-03" db="EMBL/GenBank/DDBJ databases">
        <title>Diversity in Clostridium botulinum.</title>
        <authorList>
            <person name="Timme R.E."/>
            <person name="Allard M."/>
            <person name="Luo Y."/>
            <person name="Strain E."/>
            <person name="Gonzalez-Escalona N."/>
            <person name="Brown E."/>
        </authorList>
    </citation>
    <scope>NUCLEOTIDE SEQUENCE [LARGE SCALE GENOMIC DNA]</scope>
    <source>
        <strain evidence="2 3">CFSAN001627</strain>
    </source>
</reference>
<dbReference type="InterPro" id="IPR023213">
    <property type="entry name" value="CAT-like_dom_sf"/>
</dbReference>
<proteinExistence type="predicted"/>
<comment type="caution">
    <text evidence="2">The sequence shown here is derived from an EMBL/GenBank/DDBJ whole genome shotgun (WGS) entry which is preliminary data.</text>
</comment>
<dbReference type="Proteomes" id="UP000011944">
    <property type="component" value="Unassembled WGS sequence"/>
</dbReference>
<dbReference type="EMBL" id="AMXI01001451">
    <property type="protein sequence ID" value="EKN39135.1"/>
    <property type="molecule type" value="Genomic_DNA"/>
</dbReference>
<evidence type="ECO:0000313" key="2">
    <source>
        <dbReference type="EMBL" id="EKN39135.1"/>
    </source>
</evidence>
<gene>
    <name evidence="2" type="ORF">CFSAN001627_23114</name>
</gene>
<dbReference type="GO" id="GO:0003824">
    <property type="term" value="F:catalytic activity"/>
    <property type="evidence" value="ECO:0007669"/>
    <property type="project" value="InterPro"/>
</dbReference>
<evidence type="ECO:0000313" key="3">
    <source>
        <dbReference type="Proteomes" id="UP000011944"/>
    </source>
</evidence>
<feature type="non-terminal residue" evidence="2">
    <location>
        <position position="122"/>
    </location>
</feature>
<evidence type="ECO:0000259" key="1">
    <source>
        <dbReference type="Pfam" id="PF00668"/>
    </source>
</evidence>
<sequence>MGQNNKLDKNNIENFMSLTSLQQGMLFHYISDEESNMYHEQLSLTLRGGLKLELLQRAWQFVIDSNEMLRTIFRWKEIEKPIQVVLKRHEVPINYLDFTNEADKEGLIKQVKLKDLNNRIDI</sequence>
<dbReference type="GO" id="GO:0008610">
    <property type="term" value="P:lipid biosynthetic process"/>
    <property type="evidence" value="ECO:0007669"/>
    <property type="project" value="UniProtKB-ARBA"/>
</dbReference>
<organism evidence="2 3">
    <name type="scientific">Clostridium botulinum CFSAN001627</name>
    <dbReference type="NCBI Taxonomy" id="1232189"/>
    <lineage>
        <taxon>Bacteria</taxon>
        <taxon>Bacillati</taxon>
        <taxon>Bacillota</taxon>
        <taxon>Clostridia</taxon>
        <taxon>Eubacteriales</taxon>
        <taxon>Clostridiaceae</taxon>
        <taxon>Clostridium</taxon>
    </lineage>
</organism>
<dbReference type="PANTHER" id="PTHR45398">
    <property type="match status" value="1"/>
</dbReference>
<dbReference type="Gene3D" id="3.30.559.10">
    <property type="entry name" value="Chloramphenicol acetyltransferase-like domain"/>
    <property type="match status" value="1"/>
</dbReference>
<dbReference type="InterPro" id="IPR001242">
    <property type="entry name" value="Condensation_dom"/>
</dbReference>
<accession>M1ZNX6</accession>
<dbReference type="PANTHER" id="PTHR45398:SF1">
    <property type="entry name" value="ENZYME, PUTATIVE (JCVI)-RELATED"/>
    <property type="match status" value="1"/>
</dbReference>
<dbReference type="AlphaFoldDB" id="M1ZNX6"/>
<protein>
    <submittedName>
        <fullName evidence="2">Putative non-ribosomal peptide synthase</fullName>
    </submittedName>
</protein>
<feature type="domain" description="Condensation" evidence="1">
    <location>
        <begin position="13"/>
        <end position="121"/>
    </location>
</feature>
<dbReference type="Pfam" id="PF00668">
    <property type="entry name" value="Condensation"/>
    <property type="match status" value="1"/>
</dbReference>
<reference evidence="2 3" key="1">
    <citation type="submission" date="2012-10" db="EMBL/GenBank/DDBJ databases">
        <authorList>
            <person name="Strain E.A."/>
            <person name="Brown E."/>
            <person name="Allard M.W."/>
            <person name="Gonzalez-Escalona N."/>
            <person name="Timme R."/>
        </authorList>
    </citation>
    <scope>NUCLEOTIDE SEQUENCE [LARGE SCALE GENOMIC DNA]</scope>
    <source>
        <strain evidence="2 3">CFSAN001627</strain>
    </source>
</reference>